<protein>
    <submittedName>
        <fullName evidence="6">TrmA protein</fullName>
    </submittedName>
</protein>
<dbReference type="PANTHER" id="PTHR47790">
    <property type="entry name" value="TRNA/TMRNA (URACIL-C(5))-METHYLTRANSFERASE"/>
    <property type="match status" value="1"/>
</dbReference>
<feature type="binding site" evidence="5">
    <location>
        <position position="132"/>
    </location>
    <ligand>
        <name>S-adenosyl-L-methionine</name>
        <dbReference type="ChEBI" id="CHEBI:59789"/>
    </ligand>
</feature>
<dbReference type="GO" id="GO:0032259">
    <property type="term" value="P:methylation"/>
    <property type="evidence" value="ECO:0007669"/>
    <property type="project" value="UniProtKB-KW"/>
</dbReference>
<dbReference type="OrthoDB" id="417480at2759"/>
<dbReference type="AlphaFoldDB" id="A0A812RLJ4"/>
<dbReference type="PROSITE" id="PS51687">
    <property type="entry name" value="SAM_MT_RNA_M5U"/>
    <property type="match status" value="1"/>
</dbReference>
<dbReference type="Gene3D" id="2.40.50.1070">
    <property type="match status" value="1"/>
</dbReference>
<dbReference type="InterPro" id="IPR010280">
    <property type="entry name" value="U5_MeTrfase_fam"/>
</dbReference>
<dbReference type="EMBL" id="CAJNDS010002346">
    <property type="protein sequence ID" value="CAE7443381.1"/>
    <property type="molecule type" value="Genomic_DNA"/>
</dbReference>
<feature type="active site" description="Nucleophile" evidence="5">
    <location>
        <position position="229"/>
    </location>
</feature>
<keyword evidence="1 5" id="KW-0489">Methyltransferase</keyword>
<keyword evidence="2 5" id="KW-0808">Transferase</keyword>
<evidence type="ECO:0000313" key="6">
    <source>
        <dbReference type="EMBL" id="CAE7443381.1"/>
    </source>
</evidence>
<name>A0A812RLJ4_9DINO</name>
<feature type="binding site" evidence="5">
    <location>
        <position position="204"/>
    </location>
    <ligand>
        <name>S-adenosyl-L-methionine</name>
        <dbReference type="ChEBI" id="CHEBI:59789"/>
    </ligand>
</feature>
<dbReference type="GO" id="GO:0005829">
    <property type="term" value="C:cytosol"/>
    <property type="evidence" value="ECO:0007669"/>
    <property type="project" value="TreeGrafter"/>
</dbReference>
<organism evidence="6 7">
    <name type="scientific">Symbiodinium natans</name>
    <dbReference type="NCBI Taxonomy" id="878477"/>
    <lineage>
        <taxon>Eukaryota</taxon>
        <taxon>Sar</taxon>
        <taxon>Alveolata</taxon>
        <taxon>Dinophyceae</taxon>
        <taxon>Suessiales</taxon>
        <taxon>Symbiodiniaceae</taxon>
        <taxon>Symbiodinium</taxon>
    </lineage>
</organism>
<comment type="similarity">
    <text evidence="5">Belongs to the class I-like SAM-binding methyltransferase superfamily. RNA M5U methyltransferase family.</text>
</comment>
<feature type="binding site" evidence="5">
    <location>
        <position position="103"/>
    </location>
    <ligand>
        <name>S-adenosyl-L-methionine</name>
        <dbReference type="ChEBI" id="CHEBI:59789"/>
    </ligand>
</feature>
<dbReference type="GO" id="GO:0030697">
    <property type="term" value="F:tRNA (uracil(54)-C5)-methyltransferase activity, S-adenosyl methionine-dependent"/>
    <property type="evidence" value="ECO:0007669"/>
    <property type="project" value="InterPro"/>
</dbReference>
<dbReference type="GO" id="GO:0008033">
    <property type="term" value="P:tRNA processing"/>
    <property type="evidence" value="ECO:0007669"/>
    <property type="project" value="UniProtKB-KW"/>
</dbReference>
<dbReference type="GO" id="GO:0000049">
    <property type="term" value="F:tRNA binding"/>
    <property type="evidence" value="ECO:0007669"/>
    <property type="project" value="TreeGrafter"/>
</dbReference>
<dbReference type="SUPFAM" id="SSF53335">
    <property type="entry name" value="S-adenosyl-L-methionine-dependent methyltransferases"/>
    <property type="match status" value="1"/>
</dbReference>
<dbReference type="Proteomes" id="UP000604046">
    <property type="component" value="Unassembled WGS sequence"/>
</dbReference>
<evidence type="ECO:0000313" key="7">
    <source>
        <dbReference type="Proteomes" id="UP000604046"/>
    </source>
</evidence>
<keyword evidence="4" id="KW-0819">tRNA processing</keyword>
<keyword evidence="3 5" id="KW-0949">S-adenosyl-L-methionine</keyword>
<dbReference type="Gene3D" id="3.40.50.150">
    <property type="entry name" value="Vaccinia Virus protein VP39"/>
    <property type="match status" value="1"/>
</dbReference>
<reference evidence="6" key="1">
    <citation type="submission" date="2021-02" db="EMBL/GenBank/DDBJ databases">
        <authorList>
            <person name="Dougan E. K."/>
            <person name="Rhodes N."/>
            <person name="Thang M."/>
            <person name="Chan C."/>
        </authorList>
    </citation>
    <scope>NUCLEOTIDE SEQUENCE</scope>
</reference>
<evidence type="ECO:0000256" key="4">
    <source>
        <dbReference type="ARBA" id="ARBA00022694"/>
    </source>
</evidence>
<evidence type="ECO:0000256" key="1">
    <source>
        <dbReference type="ARBA" id="ARBA00022603"/>
    </source>
</evidence>
<evidence type="ECO:0000256" key="3">
    <source>
        <dbReference type="ARBA" id="ARBA00022691"/>
    </source>
</evidence>
<dbReference type="InterPro" id="IPR011869">
    <property type="entry name" value="TrmA_MeTrfase"/>
</dbReference>
<comment type="caution">
    <text evidence="6">The sequence shown here is derived from an EMBL/GenBank/DDBJ whole genome shotgun (WGS) entry which is preliminary data.</text>
</comment>
<evidence type="ECO:0000256" key="2">
    <source>
        <dbReference type="ARBA" id="ARBA00022679"/>
    </source>
</evidence>
<dbReference type="CDD" id="cd02440">
    <property type="entry name" value="AdoMet_MTases"/>
    <property type="match status" value="1"/>
</dbReference>
<feature type="binding site" evidence="5">
    <location>
        <position position="153"/>
    </location>
    <ligand>
        <name>S-adenosyl-L-methionine</name>
        <dbReference type="ChEBI" id="CHEBI:59789"/>
    </ligand>
</feature>
<dbReference type="GO" id="GO:0019843">
    <property type="term" value="F:rRNA binding"/>
    <property type="evidence" value="ECO:0007669"/>
    <property type="project" value="TreeGrafter"/>
</dbReference>
<dbReference type="Pfam" id="PF05958">
    <property type="entry name" value="tRNA_U5-meth_tr"/>
    <property type="match status" value="1"/>
</dbReference>
<dbReference type="InterPro" id="IPR029063">
    <property type="entry name" value="SAM-dependent_MTases_sf"/>
</dbReference>
<gene>
    <name evidence="6" type="primary">trmA</name>
    <name evidence="6" type="ORF">SNAT2548_LOCUS24120</name>
</gene>
<evidence type="ECO:0000256" key="5">
    <source>
        <dbReference type="PROSITE-ProRule" id="PRU01024"/>
    </source>
</evidence>
<dbReference type="PANTHER" id="PTHR47790:SF2">
    <property type="entry name" value="TRNA_TMRNA (URACIL-C(5))-METHYLTRANSFERASE"/>
    <property type="match status" value="1"/>
</dbReference>
<proteinExistence type="inferred from homology"/>
<sequence length="242" mass="27397">MKWLTVDAYPLASQRINRLMSDLVELLSTTHGDALACILYHRKLSEDDELRAQEVAAALDAAVVLRAKGQRLAWPARRSFLVQENEVKGKVYPQWLMENVFFQTNLRLNQEMQSWVAKKTAGEEGRDLLEAYCGNGNFTLPAASNFRRVLAVETNKPAVRGAEVCAKKAEVQNVEFRRCRAERLVLESHIQPTGPYDFSTLLVDPPRAGLDDRCRSMAESFEHLIYVSCNPRLEPSGTFCCY</sequence>
<accession>A0A812RLJ4</accession>
<keyword evidence="7" id="KW-1185">Reference proteome</keyword>